<dbReference type="SUPFAM" id="SSF55729">
    <property type="entry name" value="Acyl-CoA N-acyltransferases (Nat)"/>
    <property type="match status" value="1"/>
</dbReference>
<dbReference type="OrthoDB" id="5197788at2"/>
<keyword evidence="3" id="KW-1185">Reference proteome</keyword>
<comment type="caution">
    <text evidence="2">The sequence shown here is derived from an EMBL/GenBank/DDBJ whole genome shotgun (WGS) entry which is preliminary data.</text>
</comment>
<dbReference type="GO" id="GO:0016747">
    <property type="term" value="F:acyltransferase activity, transferring groups other than amino-acyl groups"/>
    <property type="evidence" value="ECO:0007669"/>
    <property type="project" value="InterPro"/>
</dbReference>
<reference evidence="2 3" key="1">
    <citation type="submission" date="2018-12" db="EMBL/GenBank/DDBJ databases">
        <title>Sphingomonas sp. HMF7854 Genome sequencing and assembly.</title>
        <authorList>
            <person name="Cha I."/>
            <person name="Kang H."/>
            <person name="Kim H."/>
            <person name="Kang J."/>
            <person name="Joh K."/>
        </authorList>
    </citation>
    <scope>NUCLEOTIDE SEQUENCE [LARGE SCALE GENOMIC DNA]</scope>
    <source>
        <strain evidence="2 3">HMF7854</strain>
    </source>
</reference>
<gene>
    <name evidence="2" type="ORF">HMF7854_15310</name>
</gene>
<dbReference type="NCBIfam" id="NF040501">
    <property type="entry name" value="resist_ArsN2"/>
    <property type="match status" value="1"/>
</dbReference>
<dbReference type="Gene3D" id="3.40.630.30">
    <property type="match status" value="1"/>
</dbReference>
<keyword evidence="2" id="KW-0808">Transferase</keyword>
<accession>A0A429V2B7</accession>
<dbReference type="Pfam" id="PF13508">
    <property type="entry name" value="Acetyltransf_7"/>
    <property type="match status" value="1"/>
</dbReference>
<dbReference type="InterPro" id="IPR016181">
    <property type="entry name" value="Acyl_CoA_acyltransferase"/>
</dbReference>
<dbReference type="InterPro" id="IPR000182">
    <property type="entry name" value="GNAT_dom"/>
</dbReference>
<dbReference type="AlphaFoldDB" id="A0A429V2B7"/>
<evidence type="ECO:0000313" key="3">
    <source>
        <dbReference type="Proteomes" id="UP000274661"/>
    </source>
</evidence>
<evidence type="ECO:0000313" key="2">
    <source>
        <dbReference type="EMBL" id="RST26462.1"/>
    </source>
</evidence>
<feature type="domain" description="N-acetyltransferase" evidence="1">
    <location>
        <begin position="1"/>
        <end position="130"/>
    </location>
</feature>
<protein>
    <submittedName>
        <fullName evidence="2">GNAT family N-acetyltransferase</fullName>
    </submittedName>
</protein>
<dbReference type="Proteomes" id="UP000274661">
    <property type="component" value="Unassembled WGS sequence"/>
</dbReference>
<organism evidence="2 3">
    <name type="scientific">Sphingomonas ginkgonis</name>
    <dbReference type="NCBI Taxonomy" id="2315330"/>
    <lineage>
        <taxon>Bacteria</taxon>
        <taxon>Pseudomonadati</taxon>
        <taxon>Pseudomonadota</taxon>
        <taxon>Alphaproteobacteria</taxon>
        <taxon>Sphingomonadales</taxon>
        <taxon>Sphingomonadaceae</taxon>
        <taxon>Sphingomonas</taxon>
    </lineage>
</organism>
<dbReference type="PROSITE" id="PS51186">
    <property type="entry name" value="GNAT"/>
    <property type="match status" value="1"/>
</dbReference>
<evidence type="ECO:0000259" key="1">
    <source>
        <dbReference type="PROSITE" id="PS51186"/>
    </source>
</evidence>
<sequence length="142" mass="14778">MVVTMLRSGDLAEMAGPLTAAKLPIADLSEPGRTFFRFDDAEGLIGYGGLEGEGADRLLRSVVVVTNRIGRGIGGAIIAALEQQAREFGVGHLHLLTTTAASFFRSLGFADASRESAPATIAASHEFTALCPASAAYLVKAL</sequence>
<dbReference type="EMBL" id="RWJF01000002">
    <property type="protein sequence ID" value="RST26462.1"/>
    <property type="molecule type" value="Genomic_DNA"/>
</dbReference>
<proteinExistence type="predicted"/>
<name>A0A429V2B7_9SPHN</name>